<evidence type="ECO:0000313" key="3">
    <source>
        <dbReference type="Proteomes" id="UP000187609"/>
    </source>
</evidence>
<evidence type="ECO:0000313" key="2">
    <source>
        <dbReference type="EMBL" id="OIT08874.1"/>
    </source>
</evidence>
<proteinExistence type="predicted"/>
<dbReference type="AlphaFoldDB" id="A0A1J6IVT2"/>
<accession>A0A1J6IVT2</accession>
<reference evidence="2" key="1">
    <citation type="submission" date="2016-11" db="EMBL/GenBank/DDBJ databases">
        <title>The genome of Nicotiana attenuata.</title>
        <authorList>
            <person name="Xu S."/>
            <person name="Brockmoeller T."/>
            <person name="Gaquerel E."/>
            <person name="Navarro A."/>
            <person name="Kuhl H."/>
            <person name="Gase K."/>
            <person name="Ling Z."/>
            <person name="Zhou W."/>
            <person name="Kreitzer C."/>
            <person name="Stanke M."/>
            <person name="Tang H."/>
            <person name="Lyons E."/>
            <person name="Pandey P."/>
            <person name="Pandey S.P."/>
            <person name="Timmermann B."/>
            <person name="Baldwin I.T."/>
        </authorList>
    </citation>
    <scope>NUCLEOTIDE SEQUENCE [LARGE SCALE GENOMIC DNA]</scope>
    <source>
        <strain evidence="2">UT</strain>
    </source>
</reference>
<dbReference type="Proteomes" id="UP000187609">
    <property type="component" value="Unassembled WGS sequence"/>
</dbReference>
<feature type="region of interest" description="Disordered" evidence="1">
    <location>
        <begin position="18"/>
        <end position="79"/>
    </location>
</feature>
<gene>
    <name evidence="2" type="ORF">A4A49_63351</name>
</gene>
<protein>
    <submittedName>
        <fullName evidence="2">Uncharacterized protein</fullName>
    </submittedName>
</protein>
<sequence length="79" mass="8963">MIQTNYIAPRKGTDLETKQFSNLKILNTGNLRQGQPRRNRKSVRKPRRKSPTSTDFRNSNSDDHTGAIGLTSNSNQPHN</sequence>
<dbReference type="Gramene" id="OIT08874">
    <property type="protein sequence ID" value="OIT08874"/>
    <property type="gene ID" value="A4A49_63351"/>
</dbReference>
<comment type="caution">
    <text evidence="2">The sequence shown here is derived from an EMBL/GenBank/DDBJ whole genome shotgun (WGS) entry which is preliminary data.</text>
</comment>
<keyword evidence="3" id="KW-1185">Reference proteome</keyword>
<evidence type="ECO:0000256" key="1">
    <source>
        <dbReference type="SAM" id="MobiDB-lite"/>
    </source>
</evidence>
<feature type="compositionally biased region" description="Basic residues" evidence="1">
    <location>
        <begin position="35"/>
        <end position="50"/>
    </location>
</feature>
<name>A0A1J6IVT2_NICAT</name>
<organism evidence="2 3">
    <name type="scientific">Nicotiana attenuata</name>
    <name type="common">Coyote tobacco</name>
    <dbReference type="NCBI Taxonomy" id="49451"/>
    <lineage>
        <taxon>Eukaryota</taxon>
        <taxon>Viridiplantae</taxon>
        <taxon>Streptophyta</taxon>
        <taxon>Embryophyta</taxon>
        <taxon>Tracheophyta</taxon>
        <taxon>Spermatophyta</taxon>
        <taxon>Magnoliopsida</taxon>
        <taxon>eudicotyledons</taxon>
        <taxon>Gunneridae</taxon>
        <taxon>Pentapetalae</taxon>
        <taxon>asterids</taxon>
        <taxon>lamiids</taxon>
        <taxon>Solanales</taxon>
        <taxon>Solanaceae</taxon>
        <taxon>Nicotianoideae</taxon>
        <taxon>Nicotianeae</taxon>
        <taxon>Nicotiana</taxon>
    </lineage>
</organism>
<feature type="compositionally biased region" description="Polar residues" evidence="1">
    <location>
        <begin position="70"/>
        <end position="79"/>
    </location>
</feature>
<dbReference type="EMBL" id="MJEQ01029352">
    <property type="protein sequence ID" value="OIT08874.1"/>
    <property type="molecule type" value="Genomic_DNA"/>
</dbReference>
<feature type="compositionally biased region" description="Polar residues" evidence="1">
    <location>
        <begin position="18"/>
        <end position="33"/>
    </location>
</feature>